<feature type="domain" description="WAP" evidence="1">
    <location>
        <begin position="25"/>
        <end position="73"/>
    </location>
</feature>
<evidence type="ECO:0000313" key="2">
    <source>
        <dbReference type="Ensembl" id="ENSPMGP00000003758.1"/>
    </source>
</evidence>
<sequence length="169" mass="17976">SDTNVAFRSENVLFCQLITIVFLVPSEKPGFCPKPKRNFLDPICLSQCSRDNDCDGILKCCFDGCGHVCKWPTGLCPSPGDYGICDHACSSDQDCKGDDKCCPTTCGTICEPPVINKPGVCPSVKSGVQIYICVSQCISGSDCNGNLKCGSNGCGHTCLEPVISKTLFS</sequence>
<dbReference type="Gene3D" id="4.10.75.10">
    <property type="entry name" value="Elafin-like"/>
    <property type="match status" value="3"/>
</dbReference>
<evidence type="ECO:0000259" key="1">
    <source>
        <dbReference type="PROSITE" id="PS51390"/>
    </source>
</evidence>
<dbReference type="GO" id="GO:0045087">
    <property type="term" value="P:innate immune response"/>
    <property type="evidence" value="ECO:0007669"/>
    <property type="project" value="TreeGrafter"/>
</dbReference>
<dbReference type="GO" id="GO:0005615">
    <property type="term" value="C:extracellular space"/>
    <property type="evidence" value="ECO:0007669"/>
    <property type="project" value="TreeGrafter"/>
</dbReference>
<dbReference type="CDD" id="cd00199">
    <property type="entry name" value="WAP"/>
    <property type="match status" value="2"/>
</dbReference>
<dbReference type="AlphaFoldDB" id="A0A3B3ZGN5"/>
<dbReference type="SUPFAM" id="SSF57256">
    <property type="entry name" value="Elafin-like"/>
    <property type="match status" value="3"/>
</dbReference>
<dbReference type="Pfam" id="PF00095">
    <property type="entry name" value="WAP"/>
    <property type="match status" value="3"/>
</dbReference>
<dbReference type="PROSITE" id="PS51390">
    <property type="entry name" value="WAP"/>
    <property type="match status" value="3"/>
</dbReference>
<dbReference type="SMART" id="SM00217">
    <property type="entry name" value="WAP"/>
    <property type="match status" value="3"/>
</dbReference>
<dbReference type="Ensembl" id="ENSPMGT00000004001.1">
    <property type="protein sequence ID" value="ENSPMGP00000003758.1"/>
    <property type="gene ID" value="ENSPMGG00000003233.1"/>
</dbReference>
<dbReference type="InterPro" id="IPR050514">
    <property type="entry name" value="WAP_four-disulfide_core"/>
</dbReference>
<feature type="domain" description="WAP" evidence="1">
    <location>
        <begin position="114"/>
        <end position="162"/>
    </location>
</feature>
<dbReference type="Proteomes" id="UP000261520">
    <property type="component" value="Unplaced"/>
</dbReference>
<feature type="domain" description="WAP" evidence="1">
    <location>
        <begin position="74"/>
        <end position="113"/>
    </location>
</feature>
<keyword evidence="3" id="KW-1185">Reference proteome</keyword>
<dbReference type="InterPro" id="IPR036645">
    <property type="entry name" value="Elafin-like_sf"/>
</dbReference>
<dbReference type="FunFam" id="4.10.75.10:FF:000001">
    <property type="entry name" value="Anosmin 1"/>
    <property type="match status" value="2"/>
</dbReference>
<reference evidence="2" key="1">
    <citation type="submission" date="2025-08" db="UniProtKB">
        <authorList>
            <consortium name="Ensembl"/>
        </authorList>
    </citation>
    <scope>IDENTIFICATION</scope>
</reference>
<reference evidence="2" key="2">
    <citation type="submission" date="2025-09" db="UniProtKB">
        <authorList>
            <consortium name="Ensembl"/>
        </authorList>
    </citation>
    <scope>IDENTIFICATION</scope>
</reference>
<evidence type="ECO:0000313" key="3">
    <source>
        <dbReference type="Proteomes" id="UP000261520"/>
    </source>
</evidence>
<organism evidence="2 3">
    <name type="scientific">Periophthalmus magnuspinnatus</name>
    <dbReference type="NCBI Taxonomy" id="409849"/>
    <lineage>
        <taxon>Eukaryota</taxon>
        <taxon>Metazoa</taxon>
        <taxon>Chordata</taxon>
        <taxon>Craniata</taxon>
        <taxon>Vertebrata</taxon>
        <taxon>Euteleostomi</taxon>
        <taxon>Actinopterygii</taxon>
        <taxon>Neopterygii</taxon>
        <taxon>Teleostei</taxon>
        <taxon>Neoteleostei</taxon>
        <taxon>Acanthomorphata</taxon>
        <taxon>Gobiaria</taxon>
        <taxon>Gobiiformes</taxon>
        <taxon>Gobioidei</taxon>
        <taxon>Gobiidae</taxon>
        <taxon>Oxudercinae</taxon>
        <taxon>Periophthalmus</taxon>
    </lineage>
</organism>
<proteinExistence type="predicted"/>
<protein>
    <recommendedName>
        <fullName evidence="1">WAP domain-containing protein</fullName>
    </recommendedName>
</protein>
<dbReference type="PANTHER" id="PTHR19441">
    <property type="entry name" value="WHEY ACDIC PROTEIN WAP"/>
    <property type="match status" value="1"/>
</dbReference>
<dbReference type="GO" id="GO:0004867">
    <property type="term" value="F:serine-type endopeptidase inhibitor activity"/>
    <property type="evidence" value="ECO:0007669"/>
    <property type="project" value="TreeGrafter"/>
</dbReference>
<dbReference type="PRINTS" id="PR00003">
    <property type="entry name" value="4DISULPHCORE"/>
</dbReference>
<accession>A0A3B3ZGN5</accession>
<name>A0A3B3ZGN5_9GOBI</name>
<dbReference type="InterPro" id="IPR008197">
    <property type="entry name" value="WAP_dom"/>
</dbReference>
<dbReference type="GO" id="GO:0019731">
    <property type="term" value="P:antibacterial humoral response"/>
    <property type="evidence" value="ECO:0007669"/>
    <property type="project" value="TreeGrafter"/>
</dbReference>
<dbReference type="PANTHER" id="PTHR19441:SF95">
    <property type="entry name" value="PERLWAPIN ISOFORM X1"/>
    <property type="match status" value="1"/>
</dbReference>